<keyword evidence="2" id="KW-1185">Reference proteome</keyword>
<dbReference type="Proteomes" id="UP001054837">
    <property type="component" value="Unassembled WGS sequence"/>
</dbReference>
<gene>
    <name evidence="1" type="ORF">CDAR_604801</name>
</gene>
<reference evidence="1 2" key="1">
    <citation type="submission" date="2021-06" db="EMBL/GenBank/DDBJ databases">
        <title>Caerostris darwini draft genome.</title>
        <authorList>
            <person name="Kono N."/>
            <person name="Arakawa K."/>
        </authorList>
    </citation>
    <scope>NUCLEOTIDE SEQUENCE [LARGE SCALE GENOMIC DNA]</scope>
</reference>
<accession>A0AAV4VT38</accession>
<dbReference type="AlphaFoldDB" id="A0AAV4VT38"/>
<organism evidence="1 2">
    <name type="scientific">Caerostris darwini</name>
    <dbReference type="NCBI Taxonomy" id="1538125"/>
    <lineage>
        <taxon>Eukaryota</taxon>
        <taxon>Metazoa</taxon>
        <taxon>Ecdysozoa</taxon>
        <taxon>Arthropoda</taxon>
        <taxon>Chelicerata</taxon>
        <taxon>Arachnida</taxon>
        <taxon>Araneae</taxon>
        <taxon>Araneomorphae</taxon>
        <taxon>Entelegynae</taxon>
        <taxon>Araneoidea</taxon>
        <taxon>Araneidae</taxon>
        <taxon>Caerostris</taxon>
    </lineage>
</organism>
<evidence type="ECO:0000313" key="1">
    <source>
        <dbReference type="EMBL" id="GIY72648.1"/>
    </source>
</evidence>
<dbReference type="EMBL" id="BPLQ01013509">
    <property type="protein sequence ID" value="GIY72648.1"/>
    <property type="molecule type" value="Genomic_DNA"/>
</dbReference>
<sequence length="123" mass="13899">MGSEALGVLCLNTNLSVVPSEAPWELGCLGEKKGEGPHVHEIFCTFESAGKKLESCTWYKRRVTVKNGLPVGMPLTLFIRTATWLVRFRLGENHLLFPLKLNLYVWAADTFGKEFLARQFTNR</sequence>
<comment type="caution">
    <text evidence="1">The sequence shown here is derived from an EMBL/GenBank/DDBJ whole genome shotgun (WGS) entry which is preliminary data.</text>
</comment>
<proteinExistence type="predicted"/>
<evidence type="ECO:0000313" key="2">
    <source>
        <dbReference type="Proteomes" id="UP001054837"/>
    </source>
</evidence>
<name>A0AAV4VT38_9ARAC</name>
<protein>
    <submittedName>
        <fullName evidence="1">Uncharacterized protein</fullName>
    </submittedName>
</protein>